<dbReference type="AlphaFoldDB" id="A0A3Q9CPB1"/>
<dbReference type="InterPro" id="IPR015946">
    <property type="entry name" value="KH_dom-like_a/b"/>
</dbReference>
<dbReference type="InterPro" id="IPR020053">
    <property type="entry name" value="Ribosome-bd_factorA_CS"/>
</dbReference>
<dbReference type="Gene3D" id="3.30.300.20">
    <property type="match status" value="1"/>
</dbReference>
<dbReference type="InterPro" id="IPR000238">
    <property type="entry name" value="RbfA"/>
</dbReference>
<dbReference type="GO" id="GO:0005829">
    <property type="term" value="C:cytosol"/>
    <property type="evidence" value="ECO:0007669"/>
    <property type="project" value="TreeGrafter"/>
</dbReference>
<comment type="subcellular location">
    <subcellularLocation>
        <location evidence="2">Cytoplasm</location>
    </subcellularLocation>
</comment>
<evidence type="ECO:0000313" key="3">
    <source>
        <dbReference type="EMBL" id="AZP36306.1"/>
    </source>
</evidence>
<dbReference type="GO" id="GO:0043024">
    <property type="term" value="F:ribosomal small subunit binding"/>
    <property type="evidence" value="ECO:0007669"/>
    <property type="project" value="TreeGrafter"/>
</dbReference>
<dbReference type="Pfam" id="PF02033">
    <property type="entry name" value="RBFA"/>
    <property type="match status" value="1"/>
</dbReference>
<keyword evidence="4" id="KW-1185">Reference proteome</keyword>
<comment type="function">
    <text evidence="2">One of several proteins that assist in the late maturation steps of the functional core of the 30S ribosomal subunit. Associates with free 30S ribosomal subunits (but not with 30S subunits that are part of 70S ribosomes or polysomes). Required for efficient processing of 16S rRNA. May interact with the 5'-terminal helix region of 16S rRNA.</text>
</comment>
<organism evidence="3 4">
    <name type="scientific">Candidatus Annandia adelgestsuga</name>
    <dbReference type="NCBI Taxonomy" id="1302411"/>
    <lineage>
        <taxon>Bacteria</taxon>
        <taxon>Pseudomonadati</taxon>
        <taxon>Pseudomonadota</taxon>
        <taxon>Gammaproteobacteria</taxon>
        <taxon>Enterobacterales</taxon>
        <taxon>Enterobacteriaceae</taxon>
        <taxon>Candidatus Annandia</taxon>
    </lineage>
</organism>
<keyword evidence="1 2" id="KW-0690">Ribosome biogenesis</keyword>
<dbReference type="OrthoDB" id="307788at2"/>
<dbReference type="KEGG" id="aade:C3B56_00205"/>
<dbReference type="PROSITE" id="PS01319">
    <property type="entry name" value="RBFA"/>
    <property type="match status" value="1"/>
</dbReference>
<dbReference type="EMBL" id="CP026513">
    <property type="protein sequence ID" value="AZP36306.1"/>
    <property type="molecule type" value="Genomic_DNA"/>
</dbReference>
<protein>
    <recommendedName>
        <fullName evidence="2">Ribosome-binding factor A</fullName>
    </recommendedName>
</protein>
<evidence type="ECO:0000256" key="1">
    <source>
        <dbReference type="ARBA" id="ARBA00022517"/>
    </source>
</evidence>
<comment type="subunit">
    <text evidence="2">Monomer. Binds 30S ribosomal subunits, but not 50S ribosomal subunits or 70S ribosomes.</text>
</comment>
<dbReference type="PANTHER" id="PTHR33515:SF1">
    <property type="entry name" value="RIBOSOME-BINDING FACTOR A, CHLOROPLASTIC-RELATED"/>
    <property type="match status" value="1"/>
</dbReference>
<keyword evidence="2" id="KW-0963">Cytoplasm</keyword>
<reference evidence="3 4" key="1">
    <citation type="journal article" date="2018" name="Genome Biol. Evol.">
        <title>Partnering With a Pest: Genomes of Hemlock Woolly Adelgid Symbionts Reveal Atypical Nutritional Provisioning Patterns in Dual-Obligate Bacteria.</title>
        <authorList>
            <person name="Weglarz K.M."/>
            <person name="Havill N.P."/>
            <person name="Burke G.R."/>
            <person name="von Dohlen C.D."/>
        </authorList>
    </citation>
    <scope>NUCLEOTIDE SEQUENCE [LARGE SCALE GENOMIC DNA]</scope>
    <source>
        <strain evidence="3">ENA</strain>
    </source>
</reference>
<proteinExistence type="inferred from homology"/>
<dbReference type="HAMAP" id="MF_00003">
    <property type="entry name" value="RbfA"/>
    <property type="match status" value="1"/>
</dbReference>
<comment type="similarity">
    <text evidence="2">Belongs to the RbfA family.</text>
</comment>
<sequence>MKLLRLKKIEKLFKKEISIIINYDIDNPIIKNKIIIISQVHISLNLNNAKIFVTVLNDNNYKNIIYMLQKSNLYIRNILKKRIKIRNIPKLNFIYDDSSKKGNRILKLLKKIN</sequence>
<dbReference type="InterPro" id="IPR023799">
    <property type="entry name" value="RbfA_dom_sf"/>
</dbReference>
<accession>A0A3Q9CPB1</accession>
<evidence type="ECO:0000256" key="2">
    <source>
        <dbReference type="HAMAP-Rule" id="MF_00003"/>
    </source>
</evidence>
<gene>
    <name evidence="2 3" type="primary">rbfA</name>
    <name evidence="3" type="ORF">C3B56_00205</name>
</gene>
<dbReference type="NCBIfam" id="TIGR00082">
    <property type="entry name" value="rbfA"/>
    <property type="match status" value="1"/>
</dbReference>
<name>A0A3Q9CPB1_9ENTR</name>
<dbReference type="Proteomes" id="UP000274458">
    <property type="component" value="Chromosome"/>
</dbReference>
<dbReference type="RefSeq" id="WP_126071576.1">
    <property type="nucleotide sequence ID" value="NZ_CP026513.1"/>
</dbReference>
<dbReference type="GO" id="GO:0030490">
    <property type="term" value="P:maturation of SSU-rRNA"/>
    <property type="evidence" value="ECO:0007669"/>
    <property type="project" value="UniProtKB-UniRule"/>
</dbReference>
<dbReference type="PANTHER" id="PTHR33515">
    <property type="entry name" value="RIBOSOME-BINDING FACTOR A, CHLOROPLASTIC-RELATED"/>
    <property type="match status" value="1"/>
</dbReference>
<dbReference type="SUPFAM" id="SSF89919">
    <property type="entry name" value="Ribosome-binding factor A, RbfA"/>
    <property type="match status" value="1"/>
</dbReference>
<evidence type="ECO:0000313" key="4">
    <source>
        <dbReference type="Proteomes" id="UP000274458"/>
    </source>
</evidence>